<comment type="caution">
    <text evidence="7">The sequence shown here is derived from an EMBL/GenBank/DDBJ whole genome shotgun (WGS) entry which is preliminary data.</text>
</comment>
<evidence type="ECO:0000256" key="3">
    <source>
        <dbReference type="ARBA" id="ARBA00022694"/>
    </source>
</evidence>
<dbReference type="EC" id="5.4.99.25" evidence="2"/>
<evidence type="ECO:0000256" key="1">
    <source>
        <dbReference type="ARBA" id="ARBA00008999"/>
    </source>
</evidence>
<keyword evidence="4" id="KW-0413">Isomerase</keyword>
<sequence length="270" mass="28136">MTSFPEHLSPAVLSNGLLLVDKPPDWQVQEVVASVRRASGAARLASLAPLDACASGLLLIAFGAAASTMAARVEAAPKRYEGTVRLGAASNTFDVRGDSYVPYSLPCAHVTDEDIADAAASMASGPSTSAAPEGGPSGAQANAGVRLVLPERHRLRALPGAAGRYLEEDAGGGIRTSPLRVLDFRAWRCLDEAPASGAPGRESGSCVSVGFSMQIAGRGHVRSLLAMYGRRLRTSACLEELRRTAVGGLEVADAWALEALLPALERYGRE</sequence>
<protein>
    <recommendedName>
        <fullName evidence="2">tRNA pseudouridine(55) synthase</fullName>
        <ecNumber evidence="2">5.4.99.25</ecNumber>
    </recommendedName>
</protein>
<comment type="similarity">
    <text evidence="1">Belongs to the pseudouridine synthase TruB family.</text>
</comment>
<evidence type="ECO:0000256" key="2">
    <source>
        <dbReference type="ARBA" id="ARBA00012787"/>
    </source>
</evidence>
<dbReference type="EMBL" id="JAEHOE010000037">
    <property type="protein sequence ID" value="KAG2493505.1"/>
    <property type="molecule type" value="Genomic_DNA"/>
</dbReference>
<dbReference type="InterPro" id="IPR002501">
    <property type="entry name" value="PsdUridine_synth_N"/>
</dbReference>
<dbReference type="GO" id="GO:0003723">
    <property type="term" value="F:RNA binding"/>
    <property type="evidence" value="ECO:0007669"/>
    <property type="project" value="InterPro"/>
</dbReference>
<dbReference type="AlphaFoldDB" id="A0A835Y6T2"/>
<dbReference type="GO" id="GO:0160148">
    <property type="term" value="F:tRNA pseudouridine(55) synthase activity"/>
    <property type="evidence" value="ECO:0007669"/>
    <property type="project" value="UniProtKB-EC"/>
</dbReference>
<dbReference type="SUPFAM" id="SSF55120">
    <property type="entry name" value="Pseudouridine synthase"/>
    <property type="match status" value="1"/>
</dbReference>
<keyword evidence="3" id="KW-0819">tRNA processing</keyword>
<dbReference type="OrthoDB" id="9995526at2759"/>
<evidence type="ECO:0000313" key="8">
    <source>
        <dbReference type="Proteomes" id="UP000612055"/>
    </source>
</evidence>
<gene>
    <name evidence="7" type="ORF">HYH03_008321</name>
</gene>
<keyword evidence="8" id="KW-1185">Reference proteome</keyword>
<dbReference type="PANTHER" id="PTHR13767:SF2">
    <property type="entry name" value="PSEUDOURIDYLATE SYNTHASE TRUB1"/>
    <property type="match status" value="1"/>
</dbReference>
<reference evidence="7" key="1">
    <citation type="journal article" date="2020" name="bioRxiv">
        <title>Comparative genomics of Chlamydomonas.</title>
        <authorList>
            <person name="Craig R.J."/>
            <person name="Hasan A.R."/>
            <person name="Ness R.W."/>
            <person name="Keightley P.D."/>
        </authorList>
    </citation>
    <scope>NUCLEOTIDE SEQUENCE</scope>
    <source>
        <strain evidence="7">CCAP 11/70</strain>
    </source>
</reference>
<organism evidence="7 8">
    <name type="scientific">Edaphochlamys debaryana</name>
    <dbReference type="NCBI Taxonomy" id="47281"/>
    <lineage>
        <taxon>Eukaryota</taxon>
        <taxon>Viridiplantae</taxon>
        <taxon>Chlorophyta</taxon>
        <taxon>core chlorophytes</taxon>
        <taxon>Chlorophyceae</taxon>
        <taxon>CS clade</taxon>
        <taxon>Chlamydomonadales</taxon>
        <taxon>Chlamydomonadales incertae sedis</taxon>
        <taxon>Edaphochlamys</taxon>
    </lineage>
</organism>
<evidence type="ECO:0000256" key="5">
    <source>
        <dbReference type="SAM" id="MobiDB-lite"/>
    </source>
</evidence>
<dbReference type="GO" id="GO:1990481">
    <property type="term" value="P:mRNA pseudouridine synthesis"/>
    <property type="evidence" value="ECO:0007669"/>
    <property type="project" value="TreeGrafter"/>
</dbReference>
<dbReference type="Gene3D" id="3.30.2350.10">
    <property type="entry name" value="Pseudouridine synthase"/>
    <property type="match status" value="2"/>
</dbReference>
<evidence type="ECO:0000259" key="6">
    <source>
        <dbReference type="Pfam" id="PF01509"/>
    </source>
</evidence>
<dbReference type="GO" id="GO:0006400">
    <property type="term" value="P:tRNA modification"/>
    <property type="evidence" value="ECO:0007669"/>
    <property type="project" value="TreeGrafter"/>
</dbReference>
<accession>A0A835Y6T2</accession>
<dbReference type="InterPro" id="IPR014780">
    <property type="entry name" value="tRNA_psdUridine_synth_TruB"/>
</dbReference>
<dbReference type="Proteomes" id="UP000612055">
    <property type="component" value="Unassembled WGS sequence"/>
</dbReference>
<proteinExistence type="inferred from homology"/>
<dbReference type="InterPro" id="IPR020103">
    <property type="entry name" value="PsdUridine_synth_cat_dom_sf"/>
</dbReference>
<feature type="domain" description="Pseudouridine synthase II N-terminal" evidence="6">
    <location>
        <begin position="41"/>
        <end position="123"/>
    </location>
</feature>
<name>A0A835Y6T2_9CHLO</name>
<feature type="region of interest" description="Disordered" evidence="5">
    <location>
        <begin position="120"/>
        <end position="141"/>
    </location>
</feature>
<dbReference type="Pfam" id="PF01509">
    <property type="entry name" value="TruB_N"/>
    <property type="match status" value="1"/>
</dbReference>
<evidence type="ECO:0000256" key="4">
    <source>
        <dbReference type="ARBA" id="ARBA00023235"/>
    </source>
</evidence>
<evidence type="ECO:0000313" key="7">
    <source>
        <dbReference type="EMBL" id="KAG2493505.1"/>
    </source>
</evidence>
<dbReference type="PANTHER" id="PTHR13767">
    <property type="entry name" value="TRNA-PSEUDOURIDINE SYNTHASE"/>
    <property type="match status" value="1"/>
</dbReference>